<accession>A0A935JZG9</accession>
<evidence type="ECO:0000313" key="3">
    <source>
        <dbReference type="EMBL" id="MBK7416678.1"/>
    </source>
</evidence>
<feature type="compositionally biased region" description="Basic and acidic residues" evidence="1">
    <location>
        <begin position="76"/>
        <end position="89"/>
    </location>
</feature>
<protein>
    <recommendedName>
        <fullName evidence="5">Lipoprotein</fullName>
    </recommendedName>
</protein>
<dbReference type="AlphaFoldDB" id="A0A935JZG9"/>
<dbReference type="Proteomes" id="UP000739411">
    <property type="component" value="Unassembled WGS sequence"/>
</dbReference>
<comment type="caution">
    <text evidence="3">The sequence shown here is derived from an EMBL/GenBank/DDBJ whole genome shotgun (WGS) entry which is preliminary data.</text>
</comment>
<keyword evidence="2" id="KW-0732">Signal</keyword>
<organism evidence="3 4">
    <name type="scientific">Candidatus Dechloromonas phosphorivorans</name>
    <dbReference type="NCBI Taxonomy" id="2899244"/>
    <lineage>
        <taxon>Bacteria</taxon>
        <taxon>Pseudomonadati</taxon>
        <taxon>Pseudomonadota</taxon>
        <taxon>Betaproteobacteria</taxon>
        <taxon>Rhodocyclales</taxon>
        <taxon>Azonexaceae</taxon>
        <taxon>Dechloromonas</taxon>
    </lineage>
</organism>
<sequence>MNTSTALARTALLVLLLGSLSACTVVPTYPSYSSGYAVRPAPVYVETYGSGYYGQPRGNTYYYGNSAPRHGYRHEHYREEPRREYRQEAPRQVAPSRIPSPLEVHRDVRRSLGLPRLPGMP</sequence>
<evidence type="ECO:0000256" key="2">
    <source>
        <dbReference type="SAM" id="SignalP"/>
    </source>
</evidence>
<evidence type="ECO:0000256" key="1">
    <source>
        <dbReference type="SAM" id="MobiDB-lite"/>
    </source>
</evidence>
<feature type="signal peptide" evidence="2">
    <location>
        <begin position="1"/>
        <end position="22"/>
    </location>
</feature>
<gene>
    <name evidence="3" type="ORF">IPJ38_17830</name>
</gene>
<evidence type="ECO:0008006" key="5">
    <source>
        <dbReference type="Google" id="ProtNLM"/>
    </source>
</evidence>
<feature type="region of interest" description="Disordered" evidence="1">
    <location>
        <begin position="76"/>
        <end position="121"/>
    </location>
</feature>
<proteinExistence type="predicted"/>
<reference evidence="3 4" key="1">
    <citation type="submission" date="2020-10" db="EMBL/GenBank/DDBJ databases">
        <title>Connecting structure to function with the recovery of over 1000 high-quality activated sludge metagenome-assembled genomes encoding full-length rRNA genes using long-read sequencing.</title>
        <authorList>
            <person name="Singleton C.M."/>
            <person name="Petriglieri F."/>
            <person name="Kristensen J.M."/>
            <person name="Kirkegaard R.H."/>
            <person name="Michaelsen T.Y."/>
            <person name="Andersen M.H."/>
            <person name="Karst S.M."/>
            <person name="Dueholm M.S."/>
            <person name="Nielsen P.H."/>
            <person name="Albertsen M."/>
        </authorList>
    </citation>
    <scope>NUCLEOTIDE SEQUENCE [LARGE SCALE GENOMIC DNA]</scope>
    <source>
        <strain evidence="3">EsbW_18-Q3-R4-48_BATAC.463</strain>
    </source>
</reference>
<evidence type="ECO:0000313" key="4">
    <source>
        <dbReference type="Proteomes" id="UP000739411"/>
    </source>
</evidence>
<name>A0A935JZG9_9RHOO</name>
<feature type="chain" id="PRO_5038140737" description="Lipoprotein" evidence="2">
    <location>
        <begin position="23"/>
        <end position="121"/>
    </location>
</feature>
<dbReference type="EMBL" id="JADJMS010000046">
    <property type="protein sequence ID" value="MBK7416678.1"/>
    <property type="molecule type" value="Genomic_DNA"/>
</dbReference>